<sequence length="333" mass="36271">MGDGERTGDGSSDESVPPDEPVPPADAFEVLGHEIRLATIEALAEERRESWIPRGLRFSELRSAVGVRDTGKFNYHLDKLRGSFVNQFGEEYVLTNAGFELAGALRAGTFDQTDTRVERRTALDRTCPICEATLEAVYEHGYLRVLCPEHDRILTTTLPPAAVRGREMATVVDLANARTRDQVERVRAGGCPHCWGRSTVRAPAEPSEAYLRALSARGEGEPEDCDVEYDSEDDAVLAECACEDCGMTFWLPVSVCVAHHPAVVAYYHDNGVEMDGDYLDMEHATGSNGTVVSEAPVRIEVEVLVGDADEALVLTLDEETTVVGTETAPAGSR</sequence>
<evidence type="ECO:0000256" key="1">
    <source>
        <dbReference type="SAM" id="MobiDB-lite"/>
    </source>
</evidence>
<dbReference type="InterPro" id="IPR055775">
    <property type="entry name" value="DUF7351"/>
</dbReference>
<dbReference type="Proteomes" id="UP000199370">
    <property type="component" value="Unassembled WGS sequence"/>
</dbReference>
<dbReference type="STRING" id="996166.SAMN05192554_108106"/>
<dbReference type="EMBL" id="FNIA01000008">
    <property type="protein sequence ID" value="SDM84660.1"/>
    <property type="molecule type" value="Genomic_DNA"/>
</dbReference>
<gene>
    <name evidence="4" type="ORF">SAMN05192554_108106</name>
</gene>
<evidence type="ECO:0000313" key="4">
    <source>
        <dbReference type="EMBL" id="SDM84660.1"/>
    </source>
</evidence>
<proteinExistence type="predicted"/>
<evidence type="ECO:0000259" key="2">
    <source>
        <dbReference type="Pfam" id="PF24038"/>
    </source>
</evidence>
<dbReference type="Pfam" id="PF24042">
    <property type="entry name" value="DUF7351"/>
    <property type="match status" value="1"/>
</dbReference>
<feature type="region of interest" description="Disordered" evidence="1">
    <location>
        <begin position="1"/>
        <end position="24"/>
    </location>
</feature>
<name>A0A1G9WJJ8_9EURY</name>
<protein>
    <submittedName>
        <fullName evidence="4">Uncharacterized protein</fullName>
    </submittedName>
</protein>
<reference evidence="4 5" key="1">
    <citation type="submission" date="2016-10" db="EMBL/GenBank/DDBJ databases">
        <authorList>
            <person name="de Groot N.N."/>
        </authorList>
    </citation>
    <scope>NUCLEOTIDE SEQUENCE [LARGE SCALE GENOMIC DNA]</scope>
    <source>
        <strain evidence="5">EB21,IBRC-M 10013,KCTC 4048</strain>
    </source>
</reference>
<evidence type="ECO:0000259" key="3">
    <source>
        <dbReference type="Pfam" id="PF24042"/>
    </source>
</evidence>
<evidence type="ECO:0000313" key="5">
    <source>
        <dbReference type="Proteomes" id="UP000199370"/>
    </source>
</evidence>
<accession>A0A1G9WJJ8</accession>
<dbReference type="OrthoDB" id="8482at2157"/>
<keyword evidence="5" id="KW-1185">Reference proteome</keyword>
<organism evidence="4 5">
    <name type="scientific">Haloarchaeobius iranensis</name>
    <dbReference type="NCBI Taxonomy" id="996166"/>
    <lineage>
        <taxon>Archaea</taxon>
        <taxon>Methanobacteriati</taxon>
        <taxon>Methanobacteriota</taxon>
        <taxon>Stenosarchaea group</taxon>
        <taxon>Halobacteria</taxon>
        <taxon>Halobacteriales</taxon>
        <taxon>Halorubellaceae</taxon>
        <taxon>Haloarchaeobius</taxon>
    </lineage>
</organism>
<dbReference type="Pfam" id="PF24038">
    <property type="entry name" value="DUF7347"/>
    <property type="match status" value="1"/>
</dbReference>
<feature type="domain" description="DUF7351" evidence="3">
    <location>
        <begin position="124"/>
        <end position="322"/>
    </location>
</feature>
<feature type="domain" description="DUF7347" evidence="2">
    <location>
        <begin position="24"/>
        <end position="104"/>
    </location>
</feature>
<dbReference type="InterPro" id="IPR055771">
    <property type="entry name" value="DUF7347"/>
</dbReference>
<dbReference type="AlphaFoldDB" id="A0A1G9WJJ8"/>
<dbReference type="RefSeq" id="WP_089733001.1">
    <property type="nucleotide sequence ID" value="NZ_FNIA01000008.1"/>
</dbReference>